<reference evidence="1" key="1">
    <citation type="submission" date="2021-06" db="EMBL/GenBank/DDBJ databases">
        <authorList>
            <person name="Kallberg Y."/>
            <person name="Tangrot J."/>
            <person name="Rosling A."/>
        </authorList>
    </citation>
    <scope>NUCLEOTIDE SEQUENCE</scope>
    <source>
        <strain evidence="1">IL203A</strain>
    </source>
</reference>
<dbReference type="Proteomes" id="UP000789702">
    <property type="component" value="Unassembled WGS sequence"/>
</dbReference>
<keyword evidence="2" id="KW-1185">Reference proteome</keyword>
<dbReference type="EMBL" id="CAJVPU010002455">
    <property type="protein sequence ID" value="CAG8501419.1"/>
    <property type="molecule type" value="Genomic_DNA"/>
</dbReference>
<evidence type="ECO:0000313" key="2">
    <source>
        <dbReference type="Proteomes" id="UP000789702"/>
    </source>
</evidence>
<feature type="non-terminal residue" evidence="1">
    <location>
        <position position="1"/>
    </location>
</feature>
<comment type="caution">
    <text evidence="1">The sequence shown here is derived from an EMBL/GenBank/DDBJ whole genome shotgun (WGS) entry which is preliminary data.</text>
</comment>
<accession>A0ACA9KYZ5</accession>
<proteinExistence type="predicted"/>
<gene>
    <name evidence="1" type="ORF">DHETER_LOCUS3025</name>
</gene>
<sequence length="189" mass="21433">PISLKESIITPSSSIITLQHAVEISSWIDRSPIINEIPYIFKLLLRGSRDGFSGEKFHKLCDNIPGTVIVAKNNITDEIRGGYNPLVWKVTGKKSERAAITDSFIFSGNQNKSILSRVSNESMAILYGRRSRGPWYGNDFGMEDTSFNRSKTWHCVKGFYHNSIVSVTNSSRFHVDDYEVFQVIHFVKI</sequence>
<organism evidence="1 2">
    <name type="scientific">Dentiscutata heterogama</name>
    <dbReference type="NCBI Taxonomy" id="1316150"/>
    <lineage>
        <taxon>Eukaryota</taxon>
        <taxon>Fungi</taxon>
        <taxon>Fungi incertae sedis</taxon>
        <taxon>Mucoromycota</taxon>
        <taxon>Glomeromycotina</taxon>
        <taxon>Glomeromycetes</taxon>
        <taxon>Diversisporales</taxon>
        <taxon>Gigasporaceae</taxon>
        <taxon>Dentiscutata</taxon>
    </lineage>
</organism>
<name>A0ACA9KYZ5_9GLOM</name>
<evidence type="ECO:0000313" key="1">
    <source>
        <dbReference type="EMBL" id="CAG8501419.1"/>
    </source>
</evidence>
<protein>
    <submittedName>
        <fullName evidence="1">1777_t:CDS:1</fullName>
    </submittedName>
</protein>